<reference evidence="2 3" key="1">
    <citation type="submission" date="2019-10" db="EMBL/GenBank/DDBJ databases">
        <authorList>
            <person name="Palmer J.M."/>
        </authorList>
    </citation>
    <scope>NUCLEOTIDE SEQUENCE [LARGE SCALE GENOMIC DNA]</scope>
    <source>
        <strain evidence="2 3">TWF506</strain>
    </source>
</reference>
<proteinExistence type="predicted"/>
<evidence type="ECO:0000313" key="2">
    <source>
        <dbReference type="EMBL" id="KAK6502258.1"/>
    </source>
</evidence>
<evidence type="ECO:0000256" key="1">
    <source>
        <dbReference type="SAM" id="MobiDB-lite"/>
    </source>
</evidence>
<protein>
    <submittedName>
        <fullName evidence="2">Uncharacterized protein</fullName>
    </submittedName>
</protein>
<feature type="compositionally biased region" description="Basic and acidic residues" evidence="1">
    <location>
        <begin position="1"/>
        <end position="14"/>
    </location>
</feature>
<evidence type="ECO:0000313" key="3">
    <source>
        <dbReference type="Proteomes" id="UP001307849"/>
    </source>
</evidence>
<gene>
    <name evidence="2" type="ORF">TWF506_002841</name>
</gene>
<organism evidence="2 3">
    <name type="scientific">Arthrobotrys conoides</name>
    <dbReference type="NCBI Taxonomy" id="74498"/>
    <lineage>
        <taxon>Eukaryota</taxon>
        <taxon>Fungi</taxon>
        <taxon>Dikarya</taxon>
        <taxon>Ascomycota</taxon>
        <taxon>Pezizomycotina</taxon>
        <taxon>Orbiliomycetes</taxon>
        <taxon>Orbiliales</taxon>
        <taxon>Orbiliaceae</taxon>
        <taxon>Arthrobotrys</taxon>
    </lineage>
</organism>
<feature type="region of interest" description="Disordered" evidence="1">
    <location>
        <begin position="1"/>
        <end position="37"/>
    </location>
</feature>
<comment type="caution">
    <text evidence="2">The sequence shown here is derived from an EMBL/GenBank/DDBJ whole genome shotgun (WGS) entry which is preliminary data.</text>
</comment>
<keyword evidence="3" id="KW-1185">Reference proteome</keyword>
<dbReference type="AlphaFoldDB" id="A0AAN8RKB6"/>
<name>A0AAN8RKB6_9PEZI</name>
<dbReference type="Proteomes" id="UP001307849">
    <property type="component" value="Unassembled WGS sequence"/>
</dbReference>
<accession>A0AAN8RKB6</accession>
<dbReference type="EMBL" id="JAVHJM010000011">
    <property type="protein sequence ID" value="KAK6502258.1"/>
    <property type="molecule type" value="Genomic_DNA"/>
</dbReference>
<sequence>MDDIERRNSRRGEGRGFIIPRRAPGSNEKEIENVSPVKPSRMGSCCLGNGECHILKHNAERLRIINDLKAWGRY</sequence>